<protein>
    <submittedName>
        <fullName evidence="2">Uncharacterized protein</fullName>
    </submittedName>
</protein>
<evidence type="ECO:0000256" key="1">
    <source>
        <dbReference type="SAM" id="Phobius"/>
    </source>
</evidence>
<feature type="transmembrane region" description="Helical" evidence="1">
    <location>
        <begin position="40"/>
        <end position="58"/>
    </location>
</feature>
<gene>
    <name evidence="2" type="ORF">LCGC14_2568660</name>
</gene>
<organism evidence="2">
    <name type="scientific">marine sediment metagenome</name>
    <dbReference type="NCBI Taxonomy" id="412755"/>
    <lineage>
        <taxon>unclassified sequences</taxon>
        <taxon>metagenomes</taxon>
        <taxon>ecological metagenomes</taxon>
    </lineage>
</organism>
<keyword evidence="1" id="KW-1133">Transmembrane helix</keyword>
<dbReference type="AlphaFoldDB" id="A0A0F9AHU5"/>
<comment type="caution">
    <text evidence="2">The sequence shown here is derived from an EMBL/GenBank/DDBJ whole genome shotgun (WGS) entry which is preliminary data.</text>
</comment>
<evidence type="ECO:0000313" key="2">
    <source>
        <dbReference type="EMBL" id="KKL09159.1"/>
    </source>
</evidence>
<keyword evidence="1" id="KW-0812">Transmembrane</keyword>
<name>A0A0F9AHU5_9ZZZZ</name>
<keyword evidence="1" id="KW-0472">Membrane</keyword>
<feature type="non-terminal residue" evidence="2">
    <location>
        <position position="59"/>
    </location>
</feature>
<feature type="transmembrane region" description="Helical" evidence="1">
    <location>
        <begin position="12"/>
        <end position="34"/>
    </location>
</feature>
<accession>A0A0F9AHU5</accession>
<proteinExistence type="predicted"/>
<reference evidence="2" key="1">
    <citation type="journal article" date="2015" name="Nature">
        <title>Complex archaea that bridge the gap between prokaryotes and eukaryotes.</title>
        <authorList>
            <person name="Spang A."/>
            <person name="Saw J.H."/>
            <person name="Jorgensen S.L."/>
            <person name="Zaremba-Niedzwiedzka K."/>
            <person name="Martijn J."/>
            <person name="Lind A.E."/>
            <person name="van Eijk R."/>
            <person name="Schleper C."/>
            <person name="Guy L."/>
            <person name="Ettema T.J."/>
        </authorList>
    </citation>
    <scope>NUCLEOTIDE SEQUENCE</scope>
</reference>
<dbReference type="EMBL" id="LAZR01042591">
    <property type="protein sequence ID" value="KKL09159.1"/>
    <property type="molecule type" value="Genomic_DNA"/>
</dbReference>
<sequence>MTDIQRGNNFKQIFGIFIVYSIYVFLGSTALVFFHRLWNTTVGNLIIFMSPYIIITAIN</sequence>